<dbReference type="GO" id="GO:0005634">
    <property type="term" value="C:nucleus"/>
    <property type="evidence" value="ECO:0007669"/>
    <property type="project" value="TreeGrafter"/>
</dbReference>
<keyword evidence="1" id="KW-0472">Membrane</keyword>
<dbReference type="GO" id="GO:0044773">
    <property type="term" value="P:mitotic DNA damage checkpoint signaling"/>
    <property type="evidence" value="ECO:0007669"/>
    <property type="project" value="TreeGrafter"/>
</dbReference>
<keyword evidence="3" id="KW-0418">Kinase</keyword>
<sequence>MESHLILFASLFAGTCLVTAAYHLYPKLRRQWAIKAIRDQLPLDLDTWRMPGSGREDEERVWQVLDPVLRQRGLKPWSNSWGCTLKSPDDNILLSNGYAYVTKHRQRVGTLASAMRLQRFQYLNPLIRIVRTPDDHDMAVRVITVKGEGHNHLSILRKIATGHQSLIQENHALPMLAEFSFEDITFGMFPKVGGTMQDAFCFWAKNSVGDILDMLMQALEGLAFIHDLNIAHRDAFHNNFLVQWQPESLITQTHPVCRPRVYLIDFEVAVEFSAQQPMPDRLVTGYPLGGSFTDLAEYSRPCPPEMKTLKPYSPFKLDVWQLGQSFDFVQFKTTIPSIDLVISSLVDPDWETRPSAQEALERMIAAVCSLPPTALLIPPSIVDPY</sequence>
<dbReference type="EMBL" id="LUEZ02000046">
    <property type="protein sequence ID" value="RDB23619.1"/>
    <property type="molecule type" value="Genomic_DNA"/>
</dbReference>
<dbReference type="Proteomes" id="UP000076154">
    <property type="component" value="Unassembled WGS sequence"/>
</dbReference>
<reference evidence="3" key="1">
    <citation type="submission" date="2018-04" db="EMBL/GenBank/DDBJ databases">
        <title>Whole genome sequencing of Hypsizygus marmoreus.</title>
        <authorList>
            <person name="Choi I.-G."/>
            <person name="Min B."/>
            <person name="Kim J.-G."/>
            <person name="Kim S."/>
            <person name="Oh Y.-L."/>
            <person name="Kong W.-S."/>
            <person name="Park H."/>
            <person name="Jeong J."/>
            <person name="Song E.-S."/>
        </authorList>
    </citation>
    <scope>NUCLEOTIDE SEQUENCE [LARGE SCALE GENOMIC DNA]</scope>
    <source>
        <strain evidence="3">51987-8</strain>
    </source>
</reference>
<evidence type="ECO:0000256" key="1">
    <source>
        <dbReference type="SAM" id="Phobius"/>
    </source>
</evidence>
<protein>
    <submittedName>
        <fullName evidence="3">Calcium-dependent protein kinase 4</fullName>
    </submittedName>
</protein>
<dbReference type="PANTHER" id="PTHR44167:SF24">
    <property type="entry name" value="SERINE_THREONINE-PROTEIN KINASE CHK2"/>
    <property type="match status" value="1"/>
</dbReference>
<keyword evidence="4" id="KW-1185">Reference proteome</keyword>
<dbReference type="Gene3D" id="1.10.510.10">
    <property type="entry name" value="Transferase(Phosphotransferase) domain 1"/>
    <property type="match status" value="1"/>
</dbReference>
<dbReference type="InterPro" id="IPR000719">
    <property type="entry name" value="Prot_kinase_dom"/>
</dbReference>
<dbReference type="PANTHER" id="PTHR44167">
    <property type="entry name" value="OVARIAN-SPECIFIC SERINE/THREONINE-PROTEIN KINASE LOK-RELATED"/>
    <property type="match status" value="1"/>
</dbReference>
<dbReference type="GO" id="GO:0004674">
    <property type="term" value="F:protein serine/threonine kinase activity"/>
    <property type="evidence" value="ECO:0007669"/>
    <property type="project" value="TreeGrafter"/>
</dbReference>
<organism evidence="3 4">
    <name type="scientific">Hypsizygus marmoreus</name>
    <name type="common">White beech mushroom</name>
    <name type="synonym">Agaricus marmoreus</name>
    <dbReference type="NCBI Taxonomy" id="39966"/>
    <lineage>
        <taxon>Eukaryota</taxon>
        <taxon>Fungi</taxon>
        <taxon>Dikarya</taxon>
        <taxon>Basidiomycota</taxon>
        <taxon>Agaricomycotina</taxon>
        <taxon>Agaricomycetes</taxon>
        <taxon>Agaricomycetidae</taxon>
        <taxon>Agaricales</taxon>
        <taxon>Tricholomatineae</taxon>
        <taxon>Lyophyllaceae</taxon>
        <taxon>Hypsizygus</taxon>
    </lineage>
</organism>
<comment type="caution">
    <text evidence="3">The sequence shown here is derived from an EMBL/GenBank/DDBJ whole genome shotgun (WGS) entry which is preliminary data.</text>
</comment>
<evidence type="ECO:0000313" key="3">
    <source>
        <dbReference type="EMBL" id="RDB23619.1"/>
    </source>
</evidence>
<evidence type="ECO:0000259" key="2">
    <source>
        <dbReference type="PROSITE" id="PS50011"/>
    </source>
</evidence>
<feature type="domain" description="Protein kinase" evidence="2">
    <location>
        <begin position="100"/>
        <end position="385"/>
    </location>
</feature>
<dbReference type="SUPFAM" id="SSF56112">
    <property type="entry name" value="Protein kinase-like (PK-like)"/>
    <property type="match status" value="1"/>
</dbReference>
<dbReference type="InterPro" id="IPR011009">
    <property type="entry name" value="Kinase-like_dom_sf"/>
</dbReference>
<proteinExistence type="predicted"/>
<dbReference type="OrthoDB" id="2985259at2759"/>
<keyword evidence="3" id="KW-0808">Transferase</keyword>
<feature type="transmembrane region" description="Helical" evidence="1">
    <location>
        <begin position="6"/>
        <end position="25"/>
    </location>
</feature>
<evidence type="ECO:0000313" key="4">
    <source>
        <dbReference type="Proteomes" id="UP000076154"/>
    </source>
</evidence>
<gene>
    <name evidence="3" type="primary">CPK4</name>
    <name evidence="3" type="ORF">Hypma_009507</name>
</gene>
<dbReference type="PROSITE" id="PS50011">
    <property type="entry name" value="PROTEIN_KINASE_DOM"/>
    <property type="match status" value="1"/>
</dbReference>
<dbReference type="SMART" id="SM00220">
    <property type="entry name" value="S_TKc"/>
    <property type="match status" value="1"/>
</dbReference>
<accession>A0A369JN07</accession>
<dbReference type="AlphaFoldDB" id="A0A369JN07"/>
<keyword evidence="1" id="KW-0812">Transmembrane</keyword>
<name>A0A369JN07_HYPMA</name>
<dbReference type="InParanoid" id="A0A369JN07"/>
<keyword evidence="1" id="KW-1133">Transmembrane helix</keyword>
<dbReference type="GO" id="GO:0005524">
    <property type="term" value="F:ATP binding"/>
    <property type="evidence" value="ECO:0007669"/>
    <property type="project" value="InterPro"/>
</dbReference>